<dbReference type="EMBL" id="FUZT01000016">
    <property type="protein sequence ID" value="SKC87834.1"/>
    <property type="molecule type" value="Genomic_DNA"/>
</dbReference>
<evidence type="ECO:0000256" key="1">
    <source>
        <dbReference type="SAM" id="Phobius"/>
    </source>
</evidence>
<dbReference type="STRING" id="36842.SAMN02194393_04757"/>
<keyword evidence="1" id="KW-0812">Transmembrane</keyword>
<gene>
    <name evidence="2" type="ORF">SAMN02194393_04757</name>
</gene>
<feature type="transmembrane region" description="Helical" evidence="1">
    <location>
        <begin position="42"/>
        <end position="65"/>
    </location>
</feature>
<name>A0A1T5MIT7_9FIRM</name>
<evidence type="ECO:0000313" key="3">
    <source>
        <dbReference type="Proteomes" id="UP000190285"/>
    </source>
</evidence>
<evidence type="ECO:0000313" key="2">
    <source>
        <dbReference type="EMBL" id="SKC87834.1"/>
    </source>
</evidence>
<keyword evidence="3" id="KW-1185">Reference proteome</keyword>
<reference evidence="3" key="1">
    <citation type="submission" date="2017-02" db="EMBL/GenBank/DDBJ databases">
        <authorList>
            <person name="Varghese N."/>
            <person name="Submissions S."/>
        </authorList>
    </citation>
    <scope>NUCLEOTIDE SEQUENCE [LARGE SCALE GENOMIC DNA]</scope>
    <source>
        <strain evidence="3">M1</strain>
    </source>
</reference>
<protein>
    <submittedName>
        <fullName evidence="2">Uncharacterized protein</fullName>
    </submittedName>
</protein>
<accession>A0A1T5MIT7</accession>
<sequence>MIDILRIFKLPSTYYFLITTIFFIYIGSNWRKYLTRKLLYASIFYITLMFVIYQLSFSMISIYLLETFHADNVIIEHDSDRLNVEANKILISDSGIYMRKQNIEELLLNFRQEPYITLWFYKNNKLITKFKVYQSSDETPYSGLVNNMPVIIKWHGRIIKLNNEFYVNLDRFI</sequence>
<organism evidence="2 3">
    <name type="scientific">Maledivibacter halophilus</name>
    <dbReference type="NCBI Taxonomy" id="36842"/>
    <lineage>
        <taxon>Bacteria</taxon>
        <taxon>Bacillati</taxon>
        <taxon>Bacillota</taxon>
        <taxon>Clostridia</taxon>
        <taxon>Peptostreptococcales</taxon>
        <taxon>Caminicellaceae</taxon>
        <taxon>Maledivibacter</taxon>
    </lineage>
</organism>
<keyword evidence="1" id="KW-0472">Membrane</keyword>
<proteinExistence type="predicted"/>
<dbReference type="AlphaFoldDB" id="A0A1T5MIT7"/>
<dbReference type="Proteomes" id="UP000190285">
    <property type="component" value="Unassembled WGS sequence"/>
</dbReference>
<feature type="transmembrane region" description="Helical" evidence="1">
    <location>
        <begin position="12"/>
        <end position="30"/>
    </location>
</feature>
<keyword evidence="1" id="KW-1133">Transmembrane helix</keyword>